<organism evidence="2 3">
    <name type="scientific">Catenibacillus scindens</name>
    <dbReference type="NCBI Taxonomy" id="673271"/>
    <lineage>
        <taxon>Bacteria</taxon>
        <taxon>Bacillati</taxon>
        <taxon>Bacillota</taxon>
        <taxon>Clostridia</taxon>
        <taxon>Lachnospirales</taxon>
        <taxon>Lachnospiraceae</taxon>
        <taxon>Catenibacillus</taxon>
    </lineage>
</organism>
<gene>
    <name evidence="2" type="ORF">HNP82_002702</name>
</gene>
<feature type="chain" id="PRO_5030794926" description="DUF5050 domain-containing protein" evidence="1">
    <location>
        <begin position="24"/>
        <end position="355"/>
    </location>
</feature>
<feature type="signal peptide" evidence="1">
    <location>
        <begin position="1"/>
        <end position="23"/>
    </location>
</feature>
<dbReference type="SUPFAM" id="SSF63825">
    <property type="entry name" value="YWTD domain"/>
    <property type="match status" value="1"/>
</dbReference>
<keyword evidence="1" id="KW-0732">Signal</keyword>
<dbReference type="PROSITE" id="PS51257">
    <property type="entry name" value="PROKAR_LIPOPROTEIN"/>
    <property type="match status" value="1"/>
</dbReference>
<comment type="caution">
    <text evidence="2">The sequence shown here is derived from an EMBL/GenBank/DDBJ whole genome shotgun (WGS) entry which is preliminary data.</text>
</comment>
<protein>
    <recommendedName>
        <fullName evidence="4">DUF5050 domain-containing protein</fullName>
    </recommendedName>
</protein>
<reference evidence="2 3" key="1">
    <citation type="submission" date="2020-08" db="EMBL/GenBank/DDBJ databases">
        <title>Genomic Encyclopedia of Type Strains, Phase IV (KMG-IV): sequencing the most valuable type-strain genomes for metagenomic binning, comparative biology and taxonomic classification.</title>
        <authorList>
            <person name="Goeker M."/>
        </authorList>
    </citation>
    <scope>NUCLEOTIDE SEQUENCE [LARGE SCALE GENOMIC DNA]</scope>
    <source>
        <strain evidence="2 3">DSM 106146</strain>
    </source>
</reference>
<evidence type="ECO:0000256" key="1">
    <source>
        <dbReference type="SAM" id="SignalP"/>
    </source>
</evidence>
<dbReference type="EMBL" id="JACHFW010000012">
    <property type="protein sequence ID" value="MBB5265556.1"/>
    <property type="molecule type" value="Genomic_DNA"/>
</dbReference>
<proteinExistence type="predicted"/>
<name>A0A7W8M6N4_9FIRM</name>
<dbReference type="Proteomes" id="UP000543642">
    <property type="component" value="Unassembled WGS sequence"/>
</dbReference>
<evidence type="ECO:0008006" key="4">
    <source>
        <dbReference type="Google" id="ProtNLM"/>
    </source>
</evidence>
<sequence>MKKYKKVIWIVLFIFTLSGCSHSAHGQLYCTSNQHGNVILNDNSLILLSGNDLVSIHLSSNPTLEILENTHWPWTTSIGEVNGILYGVYNNNGLVEIKEMSLTNPFEDSMKARIITGMLEQGNFFFHDGFFYFIMAENEQVYLARADLENIDHTDILRADSAEIEKLCAVSDSEQSVSQIHIRVCDNKIMIHGVVHTINEYYHTISIYDPDTKVLETLPITSLRRMAGTTEKICSVNRQGAIEVYDIKNQQTDLTFCPRSYNKSGDYLDLSCDNNFIYVSYTQPVNTSSESYCTEIYDYQGNYITEISTVNDSRYICSTRDYILLGKLMSPPLEAEEFYLIRKSDFKQTTVPIYS</sequence>
<accession>A0A7W8M6N4</accession>
<keyword evidence="3" id="KW-1185">Reference proteome</keyword>
<evidence type="ECO:0000313" key="2">
    <source>
        <dbReference type="EMBL" id="MBB5265556.1"/>
    </source>
</evidence>
<evidence type="ECO:0000313" key="3">
    <source>
        <dbReference type="Proteomes" id="UP000543642"/>
    </source>
</evidence>
<dbReference type="RefSeq" id="WP_183775506.1">
    <property type="nucleotide sequence ID" value="NZ_JACHFW010000012.1"/>
</dbReference>
<dbReference type="AlphaFoldDB" id="A0A7W8M6N4"/>